<dbReference type="InterPro" id="IPR002731">
    <property type="entry name" value="ATPase_BadF"/>
</dbReference>
<comment type="caution">
    <text evidence="2">The sequence shown here is derived from an EMBL/GenBank/DDBJ whole genome shotgun (WGS) entry which is preliminary data.</text>
</comment>
<dbReference type="InterPro" id="IPR043129">
    <property type="entry name" value="ATPase_NBD"/>
</dbReference>
<accession>A0A2W2AT39</accession>
<dbReference type="Pfam" id="PF01869">
    <property type="entry name" value="BcrAD_BadFG"/>
    <property type="match status" value="1"/>
</dbReference>
<keyword evidence="2" id="KW-0418">Kinase</keyword>
<proteinExistence type="predicted"/>
<dbReference type="Proteomes" id="UP000248795">
    <property type="component" value="Unassembled WGS sequence"/>
</dbReference>
<evidence type="ECO:0000313" key="3">
    <source>
        <dbReference type="Proteomes" id="UP000248795"/>
    </source>
</evidence>
<evidence type="ECO:0000313" key="2">
    <source>
        <dbReference type="EMBL" id="PZF75700.1"/>
    </source>
</evidence>
<dbReference type="SUPFAM" id="SSF53067">
    <property type="entry name" value="Actin-like ATPase domain"/>
    <property type="match status" value="2"/>
</dbReference>
<protein>
    <submittedName>
        <fullName evidence="2">N-acetylglucosamine kinase</fullName>
    </submittedName>
</protein>
<keyword evidence="2" id="KW-0808">Transferase</keyword>
<dbReference type="EMBL" id="QKVK01000009">
    <property type="protein sequence ID" value="PZF75700.1"/>
    <property type="molecule type" value="Genomic_DNA"/>
</dbReference>
<feature type="domain" description="ATPase BadF/BadG/BcrA/BcrD type" evidence="1">
    <location>
        <begin position="11"/>
        <end position="259"/>
    </location>
</feature>
<dbReference type="InterPro" id="IPR052519">
    <property type="entry name" value="Euk-type_GlcNAc_Kinase"/>
</dbReference>
<dbReference type="AlphaFoldDB" id="A0A2W2AT39"/>
<sequence length="296" mass="30549">MRAMSTGPFFLGIDGGGSRCRARIRSADGTLLGEAMGGASNIYQDFKGALGTIMDTSREAAKQAGLRTEDIHAGMGIAGIVTSVGAEKIVEAALPFASVTADNDAYAACVGAFGGGDGGIVIAGTGSIGFALVGAERHMVGGWGFQLGDHGSGAWVGHHAVRRAALALDGLLQPTRLVAEVLSRTGANRLDLSRWSEQAKPKDYAQFAPLVFECAAQGDVQGMMIVIEGAAAISNLGRALLARGARHICLLGGLAKVYPPYLDADVKLALSNPQADAIDGAIMMARRAQGLPERWS</sequence>
<evidence type="ECO:0000259" key="1">
    <source>
        <dbReference type="Pfam" id="PF01869"/>
    </source>
</evidence>
<dbReference type="GO" id="GO:0016301">
    <property type="term" value="F:kinase activity"/>
    <property type="evidence" value="ECO:0007669"/>
    <property type="project" value="UniProtKB-KW"/>
</dbReference>
<reference evidence="3" key="1">
    <citation type="submission" date="2018-06" db="EMBL/GenBank/DDBJ databases">
        <title>Aestuariibacter litoralis strain KCTC 52945T.</title>
        <authorList>
            <person name="Li X."/>
            <person name="Salam N."/>
            <person name="Li J.-L."/>
            <person name="Chen Y.-M."/>
            <person name="Yang Z.-W."/>
            <person name="Zhang L.-Y."/>
            <person name="Han M.-X."/>
            <person name="Xiao M."/>
            <person name="Li W.-J."/>
        </authorList>
    </citation>
    <scope>NUCLEOTIDE SEQUENCE [LARGE SCALE GENOMIC DNA]</scope>
    <source>
        <strain evidence="3">KCTC 52945</strain>
    </source>
</reference>
<gene>
    <name evidence="2" type="ORF">DK847_17840</name>
</gene>
<dbReference type="CDD" id="cd24082">
    <property type="entry name" value="ASKHA_NBD_GspK-like"/>
    <property type="match status" value="1"/>
</dbReference>
<dbReference type="PANTHER" id="PTHR43190:SF3">
    <property type="entry name" value="N-ACETYL-D-GLUCOSAMINE KINASE"/>
    <property type="match status" value="1"/>
</dbReference>
<dbReference type="PANTHER" id="PTHR43190">
    <property type="entry name" value="N-ACETYL-D-GLUCOSAMINE KINASE"/>
    <property type="match status" value="1"/>
</dbReference>
<keyword evidence="3" id="KW-1185">Reference proteome</keyword>
<name>A0A2W2AT39_9HYPH</name>
<organism evidence="2 3">
    <name type="scientific">Aestuariivirga litoralis</name>
    <dbReference type="NCBI Taxonomy" id="2650924"/>
    <lineage>
        <taxon>Bacteria</taxon>
        <taxon>Pseudomonadati</taxon>
        <taxon>Pseudomonadota</taxon>
        <taxon>Alphaproteobacteria</taxon>
        <taxon>Hyphomicrobiales</taxon>
        <taxon>Aestuariivirgaceae</taxon>
        <taxon>Aestuariivirga</taxon>
    </lineage>
</organism>
<dbReference type="Gene3D" id="3.30.420.40">
    <property type="match status" value="2"/>
</dbReference>